<keyword evidence="1" id="KW-0472">Membrane</keyword>
<organism evidence="2 3">
    <name type="scientific">Brucella lupini</name>
    <dbReference type="NCBI Taxonomy" id="255457"/>
    <lineage>
        <taxon>Bacteria</taxon>
        <taxon>Pseudomonadati</taxon>
        <taxon>Pseudomonadota</taxon>
        <taxon>Alphaproteobacteria</taxon>
        <taxon>Hyphomicrobiales</taxon>
        <taxon>Brucellaceae</taxon>
        <taxon>Brucella/Ochrobactrum group</taxon>
        <taxon>Brucella</taxon>
    </lineage>
</organism>
<evidence type="ECO:0000256" key="1">
    <source>
        <dbReference type="SAM" id="Phobius"/>
    </source>
</evidence>
<sequence length="39" mass="4550">MCAVFIIMYLLCGNSTAIVNGFLTAFRKYMKRSFYRYVG</sequence>
<keyword evidence="1" id="KW-1133">Transmembrane helix</keyword>
<gene>
    <name evidence="2" type="ORF">CES86_3715</name>
</gene>
<dbReference type="Proteomes" id="UP000216363">
    <property type="component" value="Unassembled WGS sequence"/>
</dbReference>
<comment type="caution">
    <text evidence="2">The sequence shown here is derived from an EMBL/GenBank/DDBJ whole genome shotgun (WGS) entry which is preliminary data.</text>
</comment>
<accession>A0A256GGG2</accession>
<dbReference type="EMBL" id="NNRN01000055">
    <property type="protein sequence ID" value="OYR26247.1"/>
    <property type="molecule type" value="Genomic_DNA"/>
</dbReference>
<evidence type="ECO:0000313" key="2">
    <source>
        <dbReference type="EMBL" id="OYR26247.1"/>
    </source>
</evidence>
<name>A0A256GGG2_9HYPH</name>
<feature type="transmembrane region" description="Helical" evidence="1">
    <location>
        <begin position="6"/>
        <end position="26"/>
    </location>
</feature>
<proteinExistence type="predicted"/>
<reference evidence="2 3" key="1">
    <citation type="submission" date="2017-07" db="EMBL/GenBank/DDBJ databases">
        <title>Draft genome of Ochrobactrum lupini type strain LUP21.</title>
        <authorList>
            <person name="Krzyzanowska D.M."/>
            <person name="Jafra S."/>
        </authorList>
    </citation>
    <scope>NUCLEOTIDE SEQUENCE [LARGE SCALE GENOMIC DNA]</scope>
    <source>
        <strain evidence="2 3">LUP21</strain>
    </source>
</reference>
<evidence type="ECO:0000313" key="3">
    <source>
        <dbReference type="Proteomes" id="UP000216363"/>
    </source>
</evidence>
<dbReference type="AlphaFoldDB" id="A0A256GGG2"/>
<keyword evidence="1" id="KW-0812">Transmembrane</keyword>
<protein>
    <submittedName>
        <fullName evidence="2">Putative membrane protein</fullName>
    </submittedName>
</protein>